<dbReference type="STRING" id="32264.T1K7V2"/>
<feature type="compositionally biased region" description="Basic and acidic residues" evidence="1">
    <location>
        <begin position="140"/>
        <end position="152"/>
    </location>
</feature>
<dbReference type="OrthoDB" id="10261837at2759"/>
<feature type="domain" description="PH" evidence="2">
    <location>
        <begin position="18"/>
        <end position="115"/>
    </location>
</feature>
<feature type="region of interest" description="Disordered" evidence="1">
    <location>
        <begin position="206"/>
        <end position="226"/>
    </location>
</feature>
<dbReference type="OMA" id="NDKEPLG"/>
<evidence type="ECO:0000259" key="2">
    <source>
        <dbReference type="PROSITE" id="PS50003"/>
    </source>
</evidence>
<organism evidence="3 4">
    <name type="scientific">Tetranychus urticae</name>
    <name type="common">Two-spotted spider mite</name>
    <dbReference type="NCBI Taxonomy" id="32264"/>
    <lineage>
        <taxon>Eukaryota</taxon>
        <taxon>Metazoa</taxon>
        <taxon>Ecdysozoa</taxon>
        <taxon>Arthropoda</taxon>
        <taxon>Chelicerata</taxon>
        <taxon>Arachnida</taxon>
        <taxon>Acari</taxon>
        <taxon>Acariformes</taxon>
        <taxon>Trombidiformes</taxon>
        <taxon>Prostigmata</taxon>
        <taxon>Eleutherengona</taxon>
        <taxon>Raphignathae</taxon>
        <taxon>Tetranychoidea</taxon>
        <taxon>Tetranychidae</taxon>
        <taxon>Tetranychus</taxon>
    </lineage>
</organism>
<evidence type="ECO:0000313" key="4">
    <source>
        <dbReference type="Proteomes" id="UP000015104"/>
    </source>
</evidence>
<dbReference type="SMART" id="SM00233">
    <property type="entry name" value="PH"/>
    <property type="match status" value="1"/>
</dbReference>
<keyword evidence="4" id="KW-1185">Reference proteome</keyword>
<dbReference type="EnsemblMetazoa" id="tetur06g05660.1">
    <property type="protein sequence ID" value="tetur06g05660.1"/>
    <property type="gene ID" value="tetur06g05660"/>
</dbReference>
<dbReference type="GeneID" id="107360944"/>
<evidence type="ECO:0000313" key="3">
    <source>
        <dbReference type="EnsemblMetazoa" id="tetur06g05660.1"/>
    </source>
</evidence>
<dbReference type="SUPFAM" id="SSF50729">
    <property type="entry name" value="PH domain-like"/>
    <property type="match status" value="1"/>
</dbReference>
<dbReference type="eggNOG" id="ENOG502QQ94">
    <property type="taxonomic scope" value="Eukaryota"/>
</dbReference>
<dbReference type="GO" id="GO:0055037">
    <property type="term" value="C:recycling endosome"/>
    <property type="evidence" value="ECO:0007669"/>
    <property type="project" value="TreeGrafter"/>
</dbReference>
<feature type="region of interest" description="Disordered" evidence="1">
    <location>
        <begin position="140"/>
        <end position="160"/>
    </location>
</feature>
<dbReference type="EMBL" id="CAEY01001813">
    <property type="status" value="NOT_ANNOTATED_CDS"/>
    <property type="molecule type" value="Genomic_DNA"/>
</dbReference>
<dbReference type="InterPro" id="IPR045188">
    <property type="entry name" value="Boi1/Boi2-like"/>
</dbReference>
<name>T1K7V2_TETUR</name>
<dbReference type="GO" id="GO:0007032">
    <property type="term" value="P:endosome organization"/>
    <property type="evidence" value="ECO:0007669"/>
    <property type="project" value="TreeGrafter"/>
</dbReference>
<dbReference type="HOGENOM" id="CLU_060423_0_1_1"/>
<reference evidence="4" key="1">
    <citation type="submission" date="2011-08" db="EMBL/GenBank/DDBJ databases">
        <authorList>
            <person name="Rombauts S."/>
        </authorList>
    </citation>
    <scope>NUCLEOTIDE SEQUENCE</scope>
    <source>
        <strain evidence="4">London</strain>
    </source>
</reference>
<sequence>MKINEKTLIRYSTSNMVPADIEGYLYKRGEVNRNFQKRWCILKGNCLFYFEKKNDKEPLGCILLEGSRIDIDDSEVDLFAFKLVFSGHDCRDYIFATDNSESQEKWMKALSQASYSYLKMVVAELQRQLDEINLAERRRINENEDGNHDRPQRANPFNSSREDLIDLEETNSSNQGKAQLFSRRPFIEIHQYYGLQFRSYFNSMKEKQEQNSHTNKIPQPKVDLLS</sequence>
<dbReference type="GO" id="GO:0042147">
    <property type="term" value="P:retrograde transport, endosome to Golgi"/>
    <property type="evidence" value="ECO:0007669"/>
    <property type="project" value="TreeGrafter"/>
</dbReference>
<dbReference type="Gene3D" id="2.30.29.30">
    <property type="entry name" value="Pleckstrin-homology domain (PH domain)/Phosphotyrosine-binding domain (PTB)"/>
    <property type="match status" value="1"/>
</dbReference>
<dbReference type="InterPro" id="IPR001849">
    <property type="entry name" value="PH_domain"/>
</dbReference>
<reference evidence="3" key="2">
    <citation type="submission" date="2015-06" db="UniProtKB">
        <authorList>
            <consortium name="EnsemblMetazoa"/>
        </authorList>
    </citation>
    <scope>IDENTIFICATION</scope>
</reference>
<accession>T1K7V2</accession>
<dbReference type="Pfam" id="PF00169">
    <property type="entry name" value="PH"/>
    <property type="match status" value="1"/>
</dbReference>
<dbReference type="PANTHER" id="PTHR22902">
    <property type="entry name" value="SESQUIPEDALIAN"/>
    <property type="match status" value="1"/>
</dbReference>
<dbReference type="GO" id="GO:0001881">
    <property type="term" value="P:receptor recycling"/>
    <property type="evidence" value="ECO:0007669"/>
    <property type="project" value="TreeGrafter"/>
</dbReference>
<dbReference type="PANTHER" id="PTHR22902:SF53">
    <property type="entry name" value="INOSITOL PHOSPHATASE INTERACTING PROTEIN, ISOFORM A"/>
    <property type="match status" value="1"/>
</dbReference>
<dbReference type="CDD" id="cd13288">
    <property type="entry name" value="PH_Ses"/>
    <property type="match status" value="1"/>
</dbReference>
<protein>
    <recommendedName>
        <fullName evidence="2">PH domain-containing protein</fullName>
    </recommendedName>
</protein>
<dbReference type="GO" id="GO:0005802">
    <property type="term" value="C:trans-Golgi network"/>
    <property type="evidence" value="ECO:0007669"/>
    <property type="project" value="TreeGrafter"/>
</dbReference>
<evidence type="ECO:0000256" key="1">
    <source>
        <dbReference type="SAM" id="MobiDB-lite"/>
    </source>
</evidence>
<dbReference type="RefSeq" id="XP_015783152.2">
    <property type="nucleotide sequence ID" value="XM_015927666.2"/>
</dbReference>
<dbReference type="GO" id="GO:0005769">
    <property type="term" value="C:early endosome"/>
    <property type="evidence" value="ECO:0007669"/>
    <property type="project" value="TreeGrafter"/>
</dbReference>
<dbReference type="Proteomes" id="UP000015104">
    <property type="component" value="Unassembled WGS sequence"/>
</dbReference>
<dbReference type="InterPro" id="IPR011993">
    <property type="entry name" value="PH-like_dom_sf"/>
</dbReference>
<dbReference type="PROSITE" id="PS50003">
    <property type="entry name" value="PH_DOMAIN"/>
    <property type="match status" value="1"/>
</dbReference>
<proteinExistence type="predicted"/>
<dbReference type="GO" id="GO:0005829">
    <property type="term" value="C:cytosol"/>
    <property type="evidence" value="ECO:0007669"/>
    <property type="project" value="GOC"/>
</dbReference>
<dbReference type="KEGG" id="tut:107360944"/>
<dbReference type="AlphaFoldDB" id="T1K7V2"/>